<evidence type="ECO:0008006" key="3">
    <source>
        <dbReference type="Google" id="ProtNLM"/>
    </source>
</evidence>
<keyword evidence="2" id="KW-1185">Reference proteome</keyword>
<comment type="caution">
    <text evidence="1">The sequence shown here is derived from an EMBL/GenBank/DDBJ whole genome shotgun (WGS) entry which is preliminary data.</text>
</comment>
<accession>A0A9K3CSX0</accession>
<evidence type="ECO:0000313" key="2">
    <source>
        <dbReference type="Proteomes" id="UP000265618"/>
    </source>
</evidence>
<gene>
    <name evidence="1" type="ORF">KIPB_001999</name>
</gene>
<reference evidence="1 2" key="1">
    <citation type="journal article" date="2018" name="PLoS ONE">
        <title>The draft genome of Kipferlia bialata reveals reductive genome evolution in fornicate parasites.</title>
        <authorList>
            <person name="Tanifuji G."/>
            <person name="Takabayashi S."/>
            <person name="Kume K."/>
            <person name="Takagi M."/>
            <person name="Nakayama T."/>
            <person name="Kamikawa R."/>
            <person name="Inagaki Y."/>
            <person name="Hashimoto T."/>
        </authorList>
    </citation>
    <scope>NUCLEOTIDE SEQUENCE [LARGE SCALE GENOMIC DNA]</scope>
    <source>
        <strain evidence="1">NY0173</strain>
    </source>
</reference>
<evidence type="ECO:0000313" key="1">
    <source>
        <dbReference type="EMBL" id="GIQ81094.1"/>
    </source>
</evidence>
<proteinExistence type="predicted"/>
<dbReference type="Proteomes" id="UP000265618">
    <property type="component" value="Unassembled WGS sequence"/>
</dbReference>
<name>A0A9K3CSX0_9EUKA</name>
<sequence length="305" mass="32221">MSVYLCYVTAPEDIGPVNARRFNKEMPIHMVRQVLTGRGLASPSHTPSLPNTPPSSITLGHEETGRPCILLDNSMQSAIDISISHSGGTLGVALLVRDNDRPPVSPSLSLHTSLCHCIGVDVVTLALDARDVQGVLGVMPGIGAGVSAYPLPDRGVDQVDTPLVPLGVGWACAEACVKATGNAFQEMPGLVYTDIVPPLVTEGQDYTDSVSSAREHPLVTPSVLRPIPSGVGHCLPSIRYTLPGGAVPVSVGTHTLLDTHTTDSAAIIKTLLSWVCLEPVHTVSVVQGVVPDMGRYSPRHFVDWE</sequence>
<organism evidence="1 2">
    <name type="scientific">Kipferlia bialata</name>
    <dbReference type="NCBI Taxonomy" id="797122"/>
    <lineage>
        <taxon>Eukaryota</taxon>
        <taxon>Metamonada</taxon>
        <taxon>Carpediemonas-like organisms</taxon>
        <taxon>Kipferlia</taxon>
    </lineage>
</organism>
<protein>
    <recommendedName>
        <fullName evidence="3">4'-phosphopantetheinyl transferase domain-containing protein</fullName>
    </recommendedName>
</protein>
<dbReference type="EMBL" id="BDIP01000306">
    <property type="protein sequence ID" value="GIQ81094.1"/>
    <property type="molecule type" value="Genomic_DNA"/>
</dbReference>
<dbReference type="AlphaFoldDB" id="A0A9K3CSX0"/>